<keyword evidence="1" id="KW-0472">Membrane</keyword>
<evidence type="ECO:0000313" key="3">
    <source>
        <dbReference type="Proteomes" id="UP000030103"/>
    </source>
</evidence>
<evidence type="ECO:0000313" key="2">
    <source>
        <dbReference type="EMBL" id="KGN73460.1"/>
    </source>
</evidence>
<accession>A0A0A2E7P6</accession>
<name>A0A0A2E7P6_9PORP</name>
<dbReference type="STRING" id="28115.HQ47_08365"/>
<organism evidence="2 3">
    <name type="scientific">Porphyromonas macacae</name>
    <dbReference type="NCBI Taxonomy" id="28115"/>
    <lineage>
        <taxon>Bacteria</taxon>
        <taxon>Pseudomonadati</taxon>
        <taxon>Bacteroidota</taxon>
        <taxon>Bacteroidia</taxon>
        <taxon>Bacteroidales</taxon>
        <taxon>Porphyromonadaceae</taxon>
        <taxon>Porphyromonas</taxon>
    </lineage>
</organism>
<evidence type="ECO:0000256" key="1">
    <source>
        <dbReference type="SAM" id="Phobius"/>
    </source>
</evidence>
<protein>
    <submittedName>
        <fullName evidence="2">Uncharacterized protein</fullName>
    </submittedName>
</protein>
<keyword evidence="1" id="KW-1133">Transmembrane helix</keyword>
<dbReference type="EMBL" id="JRFA01000023">
    <property type="protein sequence ID" value="KGN73460.1"/>
    <property type="molecule type" value="Genomic_DNA"/>
</dbReference>
<comment type="caution">
    <text evidence="2">The sequence shown here is derived from an EMBL/GenBank/DDBJ whole genome shotgun (WGS) entry which is preliminary data.</text>
</comment>
<feature type="transmembrane region" description="Helical" evidence="1">
    <location>
        <begin position="110"/>
        <end position="135"/>
    </location>
</feature>
<dbReference type="Proteomes" id="UP000030103">
    <property type="component" value="Unassembled WGS sequence"/>
</dbReference>
<proteinExistence type="predicted"/>
<sequence length="137" mass="16102">MKLLIDYIIYRLFWIYQKKDPAPLATTTSLVILTVTSSVYFICTLTLKVVFNISIDDIYPENPRLFTAIYIFGIGGIVYWWVKKRYTEKYITTTLAPKFKGSKYNKMIKGWMIIIACLLCFFACGILASMIDWFFRR</sequence>
<gene>
    <name evidence="2" type="ORF">HQ47_08365</name>
</gene>
<feature type="transmembrane region" description="Helical" evidence="1">
    <location>
        <begin position="21"/>
        <end position="42"/>
    </location>
</feature>
<keyword evidence="1" id="KW-0812">Transmembrane</keyword>
<reference evidence="2 3" key="1">
    <citation type="submission" date="2014-09" db="EMBL/GenBank/DDBJ databases">
        <title>Draft Genome Sequence of Porphyromonas macacae COT-192_OH2859.</title>
        <authorList>
            <person name="Wallis C."/>
            <person name="Deusch O."/>
            <person name="O'Flynn C."/>
            <person name="Davis I."/>
            <person name="Horsfall A."/>
            <person name="Kirkwood N."/>
            <person name="Harris S."/>
            <person name="Eisen J.A."/>
            <person name="Coil D.A."/>
            <person name="Darling A.E."/>
            <person name="Jospin G."/>
            <person name="Alexiev A."/>
        </authorList>
    </citation>
    <scope>NUCLEOTIDE SEQUENCE [LARGE SCALE GENOMIC DNA]</scope>
    <source>
        <strain evidence="3">COT-192 OH2859</strain>
    </source>
</reference>
<keyword evidence="3" id="KW-1185">Reference proteome</keyword>
<feature type="transmembrane region" description="Helical" evidence="1">
    <location>
        <begin position="62"/>
        <end position="82"/>
    </location>
</feature>
<dbReference type="AlphaFoldDB" id="A0A0A2E7P6"/>